<dbReference type="Proteomes" id="UP000827892">
    <property type="component" value="Chromosome X"/>
</dbReference>
<name>A0AAE8ZR02_CAEBR</name>
<sequence length="304" mass="35917">MDFVLLLVLIVATAQVRAKVFEGRVEGQKIETDTKIFEIDKKKLQQYWQYATTMAMIKAHTRSSLKYLPRIEQIVFEECVREAQTVVAVSKCAVKVLDAKENAKLYTTTPPRLNFHNQPILKQIYVSPSRTYVEKEYLIPTDSQNITSANLYYSPIHRQWVQNPIRRQMQARRRFKRRDEMMEAYDIFLEEQRNLKKAENALKKVVEEPIERNMFGLPRHMAMPRSKRDIQEPVQNKLNLTLPPIDLPKLATKYFQRIVGGTSGQHDHLDSIRRIRNHYLRVEKCNGYFKLMNDENKKYVIETK</sequence>
<evidence type="ECO:0000256" key="1">
    <source>
        <dbReference type="SAM" id="SignalP"/>
    </source>
</evidence>
<feature type="signal peptide" evidence="1">
    <location>
        <begin position="1"/>
        <end position="18"/>
    </location>
</feature>
<dbReference type="EMBL" id="CP090896">
    <property type="protein sequence ID" value="ULT82108.1"/>
    <property type="molecule type" value="Genomic_DNA"/>
</dbReference>
<dbReference type="AlphaFoldDB" id="A0AAE8ZR02"/>
<evidence type="ECO:0000313" key="2">
    <source>
        <dbReference type="EMBL" id="ULT82108.1"/>
    </source>
</evidence>
<gene>
    <name evidence="2" type="ORF">L3Y34_011821</name>
</gene>
<protein>
    <submittedName>
        <fullName evidence="2">Uncharacterized protein</fullName>
    </submittedName>
</protein>
<evidence type="ECO:0000313" key="3">
    <source>
        <dbReference type="Proteomes" id="UP000827892"/>
    </source>
</evidence>
<feature type="chain" id="PRO_5042155451" evidence="1">
    <location>
        <begin position="19"/>
        <end position="304"/>
    </location>
</feature>
<keyword evidence="1" id="KW-0732">Signal</keyword>
<reference evidence="2 3" key="1">
    <citation type="submission" date="2022-05" db="EMBL/GenBank/DDBJ databases">
        <title>Chromosome-level reference genomes for two strains of Caenorhabditis briggsae: an improved platform for comparative genomics.</title>
        <authorList>
            <person name="Stevens L."/>
            <person name="Andersen E.C."/>
        </authorList>
    </citation>
    <scope>NUCLEOTIDE SEQUENCE [LARGE SCALE GENOMIC DNA]</scope>
    <source>
        <strain evidence="2">QX1410_ONT</strain>
        <tissue evidence="2">Whole-organism</tissue>
    </source>
</reference>
<accession>A0AAE8ZR02</accession>
<proteinExistence type="predicted"/>
<organism evidence="2 3">
    <name type="scientific">Caenorhabditis briggsae</name>
    <dbReference type="NCBI Taxonomy" id="6238"/>
    <lineage>
        <taxon>Eukaryota</taxon>
        <taxon>Metazoa</taxon>
        <taxon>Ecdysozoa</taxon>
        <taxon>Nematoda</taxon>
        <taxon>Chromadorea</taxon>
        <taxon>Rhabditida</taxon>
        <taxon>Rhabditina</taxon>
        <taxon>Rhabditomorpha</taxon>
        <taxon>Rhabditoidea</taxon>
        <taxon>Rhabditidae</taxon>
        <taxon>Peloderinae</taxon>
        <taxon>Caenorhabditis</taxon>
    </lineage>
</organism>